<keyword evidence="1" id="KW-0472">Membrane</keyword>
<organism evidence="2 3">
    <name type="scientific">Haloplasma contractile SSD-17B</name>
    <dbReference type="NCBI Taxonomy" id="1033810"/>
    <lineage>
        <taxon>Bacteria</taxon>
        <taxon>Bacillati</taxon>
        <taxon>Mycoplasmatota</taxon>
        <taxon>Mollicutes</taxon>
        <taxon>Haloplasmatales</taxon>
        <taxon>Haloplasmataceae</taxon>
        <taxon>Haloplasma</taxon>
    </lineage>
</organism>
<reference evidence="2 3" key="2">
    <citation type="journal article" date="2013" name="PLoS ONE">
        <title>INDIGO - INtegrated Data Warehouse of MIcrobial GenOmes with Examples from the Red Sea Extremophiles.</title>
        <authorList>
            <person name="Alam I."/>
            <person name="Antunes A."/>
            <person name="Kamau A.A."/>
            <person name="Ba Alawi W."/>
            <person name="Kalkatawi M."/>
            <person name="Stingl U."/>
            <person name="Bajic V.B."/>
        </authorList>
    </citation>
    <scope>NUCLEOTIDE SEQUENCE [LARGE SCALE GENOMIC DNA]</scope>
    <source>
        <strain evidence="2 3">SSD-17B</strain>
    </source>
</reference>
<feature type="transmembrane region" description="Helical" evidence="1">
    <location>
        <begin position="31"/>
        <end position="54"/>
    </location>
</feature>
<evidence type="ECO:0000313" key="2">
    <source>
        <dbReference type="EMBL" id="ERJ12232.1"/>
    </source>
</evidence>
<reference evidence="2 3" key="1">
    <citation type="journal article" date="2011" name="J. Bacteriol.">
        <title>Genome sequence of Haloplasma contractile, an unusual contractile bacterium from a deep-sea anoxic brine lake.</title>
        <authorList>
            <person name="Antunes A."/>
            <person name="Alam I."/>
            <person name="El Dorry H."/>
            <person name="Siam R."/>
            <person name="Robertson A."/>
            <person name="Bajic V.B."/>
            <person name="Stingl U."/>
        </authorList>
    </citation>
    <scope>NUCLEOTIDE SEQUENCE [LARGE SCALE GENOMIC DNA]</scope>
    <source>
        <strain evidence="2 3">SSD-17B</strain>
    </source>
</reference>
<protein>
    <submittedName>
        <fullName evidence="2">Uncharacterized protein</fullName>
    </submittedName>
</protein>
<dbReference type="AlphaFoldDB" id="F7Q1V7"/>
<dbReference type="EMBL" id="AFNU02000005">
    <property type="protein sequence ID" value="ERJ12232.1"/>
    <property type="molecule type" value="Genomic_DNA"/>
</dbReference>
<evidence type="ECO:0000313" key="3">
    <source>
        <dbReference type="Proteomes" id="UP000005707"/>
    </source>
</evidence>
<keyword evidence="1" id="KW-0812">Transmembrane</keyword>
<dbReference type="RefSeq" id="WP_008825236.1">
    <property type="nucleotide sequence ID" value="NZ_AFNU02000005.1"/>
</dbReference>
<dbReference type="STRING" id="1033810.HLPCO_001759"/>
<keyword evidence="1" id="KW-1133">Transmembrane helix</keyword>
<proteinExistence type="predicted"/>
<comment type="caution">
    <text evidence="2">The sequence shown here is derived from an EMBL/GenBank/DDBJ whole genome shotgun (WGS) entry which is preliminary data.</text>
</comment>
<accession>F7Q1V7</accession>
<dbReference type="Proteomes" id="UP000005707">
    <property type="component" value="Unassembled WGS sequence"/>
</dbReference>
<evidence type="ECO:0000256" key="1">
    <source>
        <dbReference type="SAM" id="Phobius"/>
    </source>
</evidence>
<gene>
    <name evidence="2" type="ORF">HLPCO_001759</name>
</gene>
<name>F7Q1V7_9MOLU</name>
<dbReference type="InParanoid" id="F7Q1V7"/>
<sequence>MSDFDKKILDHEADKIMERIYEMKQDQRSRFNVKTILFSTLTFLIISVAIYFIFTSIVSNASKGIRTFETENRYESRISDKTQTSTTKMDWIT</sequence>
<keyword evidence="3" id="KW-1185">Reference proteome</keyword>